<name>A0ABM9L7I7_9MYCO</name>
<protein>
    <submittedName>
        <fullName evidence="2">Nuclear transport factor 2 family protein</fullName>
    </submittedName>
</protein>
<keyword evidence="3" id="KW-1185">Reference proteome</keyword>
<dbReference type="SUPFAM" id="SSF54427">
    <property type="entry name" value="NTF2-like"/>
    <property type="match status" value="1"/>
</dbReference>
<evidence type="ECO:0000259" key="1">
    <source>
        <dbReference type="Pfam" id="PF13577"/>
    </source>
</evidence>
<sequence>MTLEDRLTALEQIEAIKALKHRYFRACDAKDPETFRACFIAHGADIDYGPLGGFSGPDQAEKLATVFRRIALHTVDGKPVILDMHHGMHPDITLTGPGTATGRWTLKFRQLNMIERTERLLTGDYDDDYVIEDGRWKMARSHFRQLWAITRPLGDATVEVGQ</sequence>
<dbReference type="EMBL" id="OY726394">
    <property type="protein sequence ID" value="CAJ1493972.1"/>
    <property type="molecule type" value="Genomic_DNA"/>
</dbReference>
<dbReference type="InterPro" id="IPR037401">
    <property type="entry name" value="SnoaL-like"/>
</dbReference>
<feature type="domain" description="SnoaL-like" evidence="1">
    <location>
        <begin position="9"/>
        <end position="141"/>
    </location>
</feature>
<organism evidence="2 3">
    <name type="scientific">[Mycobacterium] kokjensenii</name>
    <dbReference type="NCBI Taxonomy" id="3064287"/>
    <lineage>
        <taxon>Bacteria</taxon>
        <taxon>Bacillati</taxon>
        <taxon>Actinomycetota</taxon>
        <taxon>Actinomycetes</taxon>
        <taxon>Mycobacteriales</taxon>
        <taxon>Mycobacteriaceae</taxon>
        <taxon>Mycolicibacter</taxon>
    </lineage>
</organism>
<reference evidence="2 3" key="1">
    <citation type="submission" date="2023-08" db="EMBL/GenBank/DDBJ databases">
        <authorList>
            <person name="Folkvardsen B D."/>
            <person name="Norman A."/>
        </authorList>
    </citation>
    <scope>NUCLEOTIDE SEQUENCE [LARGE SCALE GENOMIC DNA]</scope>
    <source>
        <strain evidence="2 3">Mu0083</strain>
    </source>
</reference>
<dbReference type="RefSeq" id="WP_308475509.1">
    <property type="nucleotide sequence ID" value="NZ_OY726394.1"/>
</dbReference>
<gene>
    <name evidence="2" type="ORF">MU0083_000586</name>
</gene>
<dbReference type="Proteomes" id="UP001190336">
    <property type="component" value="Chromosome"/>
</dbReference>
<proteinExistence type="predicted"/>
<evidence type="ECO:0000313" key="3">
    <source>
        <dbReference type="Proteomes" id="UP001190336"/>
    </source>
</evidence>
<evidence type="ECO:0000313" key="2">
    <source>
        <dbReference type="EMBL" id="CAJ1493972.1"/>
    </source>
</evidence>
<dbReference type="Gene3D" id="3.10.450.50">
    <property type="match status" value="1"/>
</dbReference>
<dbReference type="Pfam" id="PF13577">
    <property type="entry name" value="SnoaL_4"/>
    <property type="match status" value="1"/>
</dbReference>
<dbReference type="InterPro" id="IPR032710">
    <property type="entry name" value="NTF2-like_dom_sf"/>
</dbReference>
<accession>A0ABM9L7I7</accession>